<sequence length="415" mass="45911">MMDASPLLFTCVMSISAAHLYQNQGESSSIPLSFQTEAISQISGEVAKIKTAMPPQPPGNLALVRPSPGSLVKDDILLGIILLGMTSSWHDPSSLGLCHLTGSRHLFKLWMTASGLERPLRPLSMTQNFIVSSMVYWEVMVSFLLHQDLKAISYLDIFLDPAPELLSQPCPWTGVATDIFIRLAKVGTMVRKRRSLRGRTLAEGEASGLVQLIEEASTLEQAILKSRAPLIGLVKDTGDPRSPPSHLVKMARSYRLASLIELYRAFPEISISSTSRCDEVEETDKHSQLVLGLAFDILEILETIPDNSRTIAIQSLVYLIAGSTLGHFVAADGHQLTVAQIRQNQLIKNWRQFVRNRLYKSFLSIGLHTINRVGTILEEVWSRMDSMVSSTGQGHVMDVHWIDVMTGKQLETILG</sequence>
<name>A0ACC0QQL4_9HYPO</name>
<protein>
    <submittedName>
        <fullName evidence="1">Uncharacterized protein</fullName>
    </submittedName>
</protein>
<evidence type="ECO:0000313" key="2">
    <source>
        <dbReference type="Proteomes" id="UP001065298"/>
    </source>
</evidence>
<comment type="caution">
    <text evidence="1">The sequence shown here is derived from an EMBL/GenBank/DDBJ whole genome shotgun (WGS) entry which is preliminary data.</text>
</comment>
<gene>
    <name evidence="1" type="ORF">NCS57_00947100</name>
</gene>
<keyword evidence="2" id="KW-1185">Reference proteome</keyword>
<proteinExistence type="predicted"/>
<dbReference type="EMBL" id="CM046509">
    <property type="protein sequence ID" value="KAI8663461.1"/>
    <property type="molecule type" value="Genomic_DNA"/>
</dbReference>
<evidence type="ECO:0000313" key="1">
    <source>
        <dbReference type="EMBL" id="KAI8663461.1"/>
    </source>
</evidence>
<reference evidence="1" key="1">
    <citation type="submission" date="2022-06" db="EMBL/GenBank/DDBJ databases">
        <title>Fusarium solani species complex genomes reveal bases of compartmentalisation and animal pathogenesis.</title>
        <authorList>
            <person name="Tsai I.J."/>
        </authorList>
    </citation>
    <scope>NUCLEOTIDE SEQUENCE</scope>
    <source>
        <strain evidence="1">Fu6.1</strain>
    </source>
</reference>
<organism evidence="1 2">
    <name type="scientific">Fusarium keratoplasticum</name>
    <dbReference type="NCBI Taxonomy" id="1328300"/>
    <lineage>
        <taxon>Eukaryota</taxon>
        <taxon>Fungi</taxon>
        <taxon>Dikarya</taxon>
        <taxon>Ascomycota</taxon>
        <taxon>Pezizomycotina</taxon>
        <taxon>Sordariomycetes</taxon>
        <taxon>Hypocreomycetidae</taxon>
        <taxon>Hypocreales</taxon>
        <taxon>Nectriaceae</taxon>
        <taxon>Fusarium</taxon>
        <taxon>Fusarium solani species complex</taxon>
    </lineage>
</organism>
<accession>A0ACC0QQL4</accession>
<dbReference type="Proteomes" id="UP001065298">
    <property type="component" value="Chromosome 7"/>
</dbReference>